<feature type="domain" description="Thioredoxin" evidence="2">
    <location>
        <begin position="34"/>
        <end position="176"/>
    </location>
</feature>
<dbReference type="Pfam" id="PF00578">
    <property type="entry name" value="AhpC-TSA"/>
    <property type="match status" value="1"/>
</dbReference>
<proteinExistence type="predicted"/>
<evidence type="ECO:0000313" key="3">
    <source>
        <dbReference type="EMBL" id="MBB3703165.1"/>
    </source>
</evidence>
<dbReference type="CDD" id="cd02966">
    <property type="entry name" value="TlpA_like_family"/>
    <property type="match status" value="1"/>
</dbReference>
<dbReference type="PROSITE" id="PS51352">
    <property type="entry name" value="THIOREDOXIN_2"/>
    <property type="match status" value="1"/>
</dbReference>
<dbReference type="EMBL" id="JACICA010000008">
    <property type="protein sequence ID" value="MBB3703165.1"/>
    <property type="molecule type" value="Genomic_DNA"/>
</dbReference>
<dbReference type="InterPro" id="IPR000866">
    <property type="entry name" value="AhpC/TSA"/>
</dbReference>
<name>A0A7W5Y1X5_9BACT</name>
<protein>
    <submittedName>
        <fullName evidence="3">Peroxiredoxin</fullName>
    </submittedName>
</protein>
<dbReference type="Proteomes" id="UP000541425">
    <property type="component" value="Unassembled WGS sequence"/>
</dbReference>
<organism evidence="3 4">
    <name type="scientific">Alloprevotella rava</name>
    <dbReference type="NCBI Taxonomy" id="671218"/>
    <lineage>
        <taxon>Bacteria</taxon>
        <taxon>Pseudomonadati</taxon>
        <taxon>Bacteroidota</taxon>
        <taxon>Bacteroidia</taxon>
        <taxon>Bacteroidales</taxon>
        <taxon>Prevotellaceae</taxon>
        <taxon>Alloprevotella</taxon>
    </lineage>
</organism>
<dbReference type="InterPro" id="IPR013766">
    <property type="entry name" value="Thioredoxin_domain"/>
</dbReference>
<dbReference type="AlphaFoldDB" id="A0A7W5Y1X5"/>
<evidence type="ECO:0000259" key="2">
    <source>
        <dbReference type="PROSITE" id="PS51352"/>
    </source>
</evidence>
<accession>A0A7W5Y1X5</accession>
<feature type="signal peptide" evidence="1">
    <location>
        <begin position="1"/>
        <end position="23"/>
    </location>
</feature>
<reference evidence="3 4" key="1">
    <citation type="submission" date="2020-08" db="EMBL/GenBank/DDBJ databases">
        <title>Genomic Encyclopedia of Type Strains, Phase IV (KMG-IV): sequencing the most valuable type-strain genomes for metagenomic binning, comparative biology and taxonomic classification.</title>
        <authorList>
            <person name="Goeker M."/>
        </authorList>
    </citation>
    <scope>NUCLEOTIDE SEQUENCE [LARGE SCALE GENOMIC DNA]</scope>
    <source>
        <strain evidence="3 4">DSM 22548</strain>
    </source>
</reference>
<keyword evidence="1" id="KW-0732">Signal</keyword>
<evidence type="ECO:0000256" key="1">
    <source>
        <dbReference type="SAM" id="SignalP"/>
    </source>
</evidence>
<dbReference type="GO" id="GO:0016209">
    <property type="term" value="F:antioxidant activity"/>
    <property type="evidence" value="ECO:0007669"/>
    <property type="project" value="InterPro"/>
</dbReference>
<gene>
    <name evidence="3" type="ORF">FHS60_001643</name>
</gene>
<dbReference type="Gene3D" id="3.40.30.10">
    <property type="entry name" value="Glutaredoxin"/>
    <property type="match status" value="1"/>
</dbReference>
<dbReference type="SUPFAM" id="SSF52833">
    <property type="entry name" value="Thioredoxin-like"/>
    <property type="match status" value="1"/>
</dbReference>
<dbReference type="PANTHER" id="PTHR42852">
    <property type="entry name" value="THIOL:DISULFIDE INTERCHANGE PROTEIN DSBE"/>
    <property type="match status" value="1"/>
</dbReference>
<dbReference type="InterPro" id="IPR036249">
    <property type="entry name" value="Thioredoxin-like_sf"/>
</dbReference>
<feature type="chain" id="PRO_5031361198" evidence="1">
    <location>
        <begin position="24"/>
        <end position="179"/>
    </location>
</feature>
<comment type="caution">
    <text evidence="3">The sequence shown here is derived from an EMBL/GenBank/DDBJ whole genome shotgun (WGS) entry which is preliminary data.</text>
</comment>
<dbReference type="GO" id="GO:0016491">
    <property type="term" value="F:oxidoreductase activity"/>
    <property type="evidence" value="ECO:0007669"/>
    <property type="project" value="InterPro"/>
</dbReference>
<dbReference type="PANTHER" id="PTHR42852:SF17">
    <property type="entry name" value="THIOREDOXIN-LIKE PROTEIN HI_1115"/>
    <property type="match status" value="1"/>
</dbReference>
<sequence length="179" mass="20893">MCRLLTVFFIVIMSFSGISPAFSDSIERDTGEILKEGDTLPSFSLSMLKDYVINSFGDKEIPFVIVFFNTKCSDCKKELPVIQKFYARHLRDLQLVCVSRDFKGEYQSEEDISNYWKANHFTMPFVVQTDRTLYDQFARFGIPRVYIADSERIIRKTFVTKVSYRQLCNALKSINRKNN</sequence>
<dbReference type="InterPro" id="IPR050553">
    <property type="entry name" value="Thioredoxin_ResA/DsbE_sf"/>
</dbReference>
<evidence type="ECO:0000313" key="4">
    <source>
        <dbReference type="Proteomes" id="UP000541425"/>
    </source>
</evidence>
<dbReference type="RefSeq" id="WP_183697245.1">
    <property type="nucleotide sequence ID" value="NZ_JACICA010000008.1"/>
</dbReference>